<sequence length="424" mass="48692">MSAKNPLIKDKLKAYNRNDRRCSHCHRNYFSALEAHHRIPRKNLNDIEGINRVIDSIGPEFDLIPVCPTCHHDWFHSDNLTGHIQQIWEKSEDPEYALELSQKLIKNGWGVLAWPILRKHRSLAPDLLSRFLATEASLSRMMKFGDIESIMNELVKIPASGKIIIQQQQASAISYSALHNLIACNDEEAHNQIVQAQSKIDKLKFSPFFNFGIDFKQIEILASCGEVLKNTEIESKLNTFLSVYEHEKLYEQVSNTYILYGCFLLSKGKFKDAENCFQEVLPSTRLWNYGCARLGLSYTQLSKLHHENKLNDRDLDILLLEALENAAIAESIYAITMCYGWRIPFLGTRDCMDSVLQWHPKDWTGVAQPSMLVTWILNKINTKSVINLFTVSSKELATIYLERAKSEQEKMTVLRDPSCILNEL</sequence>
<gene>
    <name evidence="1" type="ORF">DSCO28_10130</name>
</gene>
<dbReference type="EMBL" id="AP021876">
    <property type="protein sequence ID" value="BBO80447.1"/>
    <property type="molecule type" value="Genomic_DNA"/>
</dbReference>
<evidence type="ECO:0000313" key="2">
    <source>
        <dbReference type="Proteomes" id="UP000425960"/>
    </source>
</evidence>
<dbReference type="InterPro" id="IPR003615">
    <property type="entry name" value="HNH_nuc"/>
</dbReference>
<reference evidence="1 2" key="1">
    <citation type="submission" date="2019-11" db="EMBL/GenBank/DDBJ databases">
        <title>Comparative genomics of hydrocarbon-degrading Desulfosarcina strains.</title>
        <authorList>
            <person name="Watanabe M."/>
            <person name="Kojima H."/>
            <person name="Fukui M."/>
        </authorList>
    </citation>
    <scope>NUCLEOTIDE SEQUENCE [LARGE SCALE GENOMIC DNA]</scope>
    <source>
        <strain evidence="1 2">28bB2T</strain>
    </source>
</reference>
<evidence type="ECO:0008006" key="3">
    <source>
        <dbReference type="Google" id="ProtNLM"/>
    </source>
</evidence>
<accession>A0A5K7ZKD8</accession>
<evidence type="ECO:0000313" key="1">
    <source>
        <dbReference type="EMBL" id="BBO80447.1"/>
    </source>
</evidence>
<name>A0A5K7ZKD8_9BACT</name>
<proteinExistence type="predicted"/>
<organism evidence="1 2">
    <name type="scientific">Desulfosarcina ovata subsp. sediminis</name>
    <dbReference type="NCBI Taxonomy" id="885957"/>
    <lineage>
        <taxon>Bacteria</taxon>
        <taxon>Pseudomonadati</taxon>
        <taxon>Thermodesulfobacteriota</taxon>
        <taxon>Desulfobacteria</taxon>
        <taxon>Desulfobacterales</taxon>
        <taxon>Desulfosarcinaceae</taxon>
        <taxon>Desulfosarcina</taxon>
    </lineage>
</organism>
<dbReference type="RefSeq" id="WP_155321402.1">
    <property type="nucleotide sequence ID" value="NZ_AP021876.1"/>
</dbReference>
<protein>
    <recommendedName>
        <fullName evidence="3">HNH nuclease domain-containing protein</fullName>
    </recommendedName>
</protein>
<dbReference type="KEGG" id="dov:DSCO28_10130"/>
<dbReference type="Proteomes" id="UP000425960">
    <property type="component" value="Chromosome"/>
</dbReference>
<dbReference type="AlphaFoldDB" id="A0A5K7ZKD8"/>
<dbReference type="CDD" id="cd00085">
    <property type="entry name" value="HNHc"/>
    <property type="match status" value="1"/>
</dbReference>